<dbReference type="AlphaFoldDB" id="A0A8S1IQN4"/>
<feature type="compositionally biased region" description="Polar residues" evidence="1">
    <location>
        <begin position="92"/>
        <end position="106"/>
    </location>
</feature>
<evidence type="ECO:0000313" key="2">
    <source>
        <dbReference type="EMBL" id="CAD7696119.1"/>
    </source>
</evidence>
<dbReference type="Proteomes" id="UP000708148">
    <property type="component" value="Unassembled WGS sequence"/>
</dbReference>
<feature type="compositionally biased region" description="Polar residues" evidence="1">
    <location>
        <begin position="243"/>
        <end position="256"/>
    </location>
</feature>
<feature type="region of interest" description="Disordered" evidence="1">
    <location>
        <begin position="172"/>
        <end position="260"/>
    </location>
</feature>
<proteinExistence type="predicted"/>
<feature type="compositionally biased region" description="Low complexity" evidence="1">
    <location>
        <begin position="199"/>
        <end position="216"/>
    </location>
</feature>
<sequence>MCQQPQTLCCCWLQGNIALDFCAHCLCHCFALQHDFIEVKCWRESQAGPATLPIMPTNLPPQQSVGHPAGMVPYQVPVQGLPSGGLLAPQDSAHSQTPNSGPQVRQSTIENRFSRLTDALPTHSVELSRQQLPPGARSGDSATSQGRQEKIDGVIMNAEAIDAMRNELVDDLDGGETSHAVPSSADPPGPSSADPPGPSSTDPPGLFSTDPQGPSSTHPPGPSPRPVVVPPPMPQLQPFPPTYQHQTGMQEPVSGSDSERALLSGRGNMVQVGTLAGPPMHVSVGSAAGIQVNQLHTTTPRGQEYGQIPRAIPPEYPGSGHFASQTSSGHYSGAGSGHFYQGMGR</sequence>
<gene>
    <name evidence="2" type="ORF">OSTQU699_LOCUS1480</name>
</gene>
<feature type="compositionally biased region" description="Pro residues" evidence="1">
    <location>
        <begin position="217"/>
        <end position="241"/>
    </location>
</feature>
<organism evidence="2 3">
    <name type="scientific">Ostreobium quekettii</name>
    <dbReference type="NCBI Taxonomy" id="121088"/>
    <lineage>
        <taxon>Eukaryota</taxon>
        <taxon>Viridiplantae</taxon>
        <taxon>Chlorophyta</taxon>
        <taxon>core chlorophytes</taxon>
        <taxon>Ulvophyceae</taxon>
        <taxon>TCBD clade</taxon>
        <taxon>Bryopsidales</taxon>
        <taxon>Ostreobineae</taxon>
        <taxon>Ostreobiaceae</taxon>
        <taxon>Ostreobium</taxon>
    </lineage>
</organism>
<accession>A0A8S1IQN4</accession>
<feature type="region of interest" description="Disordered" evidence="1">
    <location>
        <begin position="126"/>
        <end position="152"/>
    </location>
</feature>
<evidence type="ECO:0000256" key="1">
    <source>
        <dbReference type="SAM" id="MobiDB-lite"/>
    </source>
</evidence>
<feature type="region of interest" description="Disordered" evidence="1">
    <location>
        <begin position="318"/>
        <end position="345"/>
    </location>
</feature>
<reference evidence="2" key="1">
    <citation type="submission" date="2020-12" db="EMBL/GenBank/DDBJ databases">
        <authorList>
            <person name="Iha C."/>
        </authorList>
    </citation>
    <scope>NUCLEOTIDE SEQUENCE</scope>
</reference>
<feature type="compositionally biased region" description="Pro residues" evidence="1">
    <location>
        <begin position="185"/>
        <end position="198"/>
    </location>
</feature>
<protein>
    <submittedName>
        <fullName evidence="2">Uncharacterized protein</fullName>
    </submittedName>
</protein>
<dbReference type="EMBL" id="CAJHUC010000436">
    <property type="protein sequence ID" value="CAD7696119.1"/>
    <property type="molecule type" value="Genomic_DNA"/>
</dbReference>
<name>A0A8S1IQN4_9CHLO</name>
<feature type="region of interest" description="Disordered" evidence="1">
    <location>
        <begin position="83"/>
        <end position="106"/>
    </location>
</feature>
<comment type="caution">
    <text evidence="2">The sequence shown here is derived from an EMBL/GenBank/DDBJ whole genome shotgun (WGS) entry which is preliminary data.</text>
</comment>
<keyword evidence="3" id="KW-1185">Reference proteome</keyword>
<evidence type="ECO:0000313" key="3">
    <source>
        <dbReference type="Proteomes" id="UP000708148"/>
    </source>
</evidence>